<protein>
    <recommendedName>
        <fullName evidence="4">HIG1 domain-containing protein</fullName>
    </recommendedName>
</protein>
<keyword evidence="1" id="KW-0472">Membrane</keyword>
<gene>
    <name evidence="2" type="ORF">ACJIZ3_007816</name>
</gene>
<dbReference type="PANTHER" id="PTHR37744">
    <property type="entry name" value="STAR LIPID TRANSFER-LIKE PROTEIN"/>
    <property type="match status" value="1"/>
</dbReference>
<accession>A0ABD3T950</accession>
<dbReference type="AlphaFoldDB" id="A0ABD3T950"/>
<name>A0ABD3T950_9LAMI</name>
<evidence type="ECO:0008006" key="4">
    <source>
        <dbReference type="Google" id="ProtNLM"/>
    </source>
</evidence>
<dbReference type="EMBL" id="JBJXBP010000004">
    <property type="protein sequence ID" value="KAL3833080.1"/>
    <property type="molecule type" value="Genomic_DNA"/>
</dbReference>
<reference evidence="2 3" key="1">
    <citation type="submission" date="2024-12" db="EMBL/GenBank/DDBJ databases">
        <title>The unique morphological basis and parallel evolutionary history of personate flowers in Penstemon.</title>
        <authorList>
            <person name="Depatie T.H."/>
            <person name="Wessinger C.A."/>
        </authorList>
    </citation>
    <scope>NUCLEOTIDE SEQUENCE [LARGE SCALE GENOMIC DNA]</scope>
    <source>
        <strain evidence="2">WTNN_2</strain>
        <tissue evidence="2">Leaf</tissue>
    </source>
</reference>
<dbReference type="PANTHER" id="PTHR37744:SF1">
    <property type="entry name" value="STAR LIPID TRANSFER-LIKE PROTEIN"/>
    <property type="match status" value="1"/>
</dbReference>
<feature type="transmembrane region" description="Helical" evidence="1">
    <location>
        <begin position="12"/>
        <end position="29"/>
    </location>
</feature>
<feature type="transmembrane region" description="Helical" evidence="1">
    <location>
        <begin position="41"/>
        <end position="62"/>
    </location>
</feature>
<evidence type="ECO:0000313" key="2">
    <source>
        <dbReference type="EMBL" id="KAL3833080.1"/>
    </source>
</evidence>
<evidence type="ECO:0000313" key="3">
    <source>
        <dbReference type="Proteomes" id="UP001634393"/>
    </source>
</evidence>
<keyword evidence="1" id="KW-0812">Transmembrane</keyword>
<organism evidence="2 3">
    <name type="scientific">Penstemon smallii</name>
    <dbReference type="NCBI Taxonomy" id="265156"/>
    <lineage>
        <taxon>Eukaryota</taxon>
        <taxon>Viridiplantae</taxon>
        <taxon>Streptophyta</taxon>
        <taxon>Embryophyta</taxon>
        <taxon>Tracheophyta</taxon>
        <taxon>Spermatophyta</taxon>
        <taxon>Magnoliopsida</taxon>
        <taxon>eudicotyledons</taxon>
        <taxon>Gunneridae</taxon>
        <taxon>Pentapetalae</taxon>
        <taxon>asterids</taxon>
        <taxon>lamiids</taxon>
        <taxon>Lamiales</taxon>
        <taxon>Plantaginaceae</taxon>
        <taxon>Cheloneae</taxon>
        <taxon>Penstemon</taxon>
    </lineage>
</organism>
<comment type="caution">
    <text evidence="2">The sequence shown here is derived from an EMBL/GenBank/DDBJ whole genome shotgun (WGS) entry which is preliminary data.</text>
</comment>
<keyword evidence="1" id="KW-1133">Transmembrane helix</keyword>
<evidence type="ECO:0000256" key="1">
    <source>
        <dbReference type="SAM" id="Phobius"/>
    </source>
</evidence>
<sequence>MEEIRAVEEYWWWGAASTAQLGWGIYVYRKFYAGESRLMPFKAFSVASLIVGASATAAVASLRASGVHSVQDMKTVGANIRTGLGIRPRT</sequence>
<proteinExistence type="predicted"/>
<dbReference type="Proteomes" id="UP001634393">
    <property type="component" value="Unassembled WGS sequence"/>
</dbReference>
<keyword evidence="3" id="KW-1185">Reference proteome</keyword>